<reference evidence="2" key="3">
    <citation type="submission" date="2023-02" db="EMBL/GenBank/DDBJ databases">
        <title>Proposal of a novel subspecies: Alicyclobacillus hesperidum subspecies aegle.</title>
        <authorList>
            <person name="Goto K."/>
            <person name="Fujii T."/>
            <person name="Yasui K."/>
            <person name="Mochida K."/>
            <person name="Kato-Tanaka Y."/>
            <person name="Morohoshi S."/>
            <person name="An S.Y."/>
            <person name="Kasai H."/>
            <person name="Yokota A."/>
        </authorList>
    </citation>
    <scope>NUCLEOTIDE SEQUENCE</scope>
    <source>
        <strain evidence="2">DSM 12766</strain>
    </source>
</reference>
<evidence type="ECO:0000313" key="4">
    <source>
        <dbReference type="Proteomes" id="UP000182589"/>
    </source>
</evidence>
<protein>
    <submittedName>
        <fullName evidence="2">Membrane protein</fullName>
    </submittedName>
</protein>
<evidence type="ECO:0000313" key="2">
    <source>
        <dbReference type="EMBL" id="GLV12989.1"/>
    </source>
</evidence>
<dbReference type="RefSeq" id="WP_074693325.1">
    <property type="nucleotide sequence ID" value="NZ_BSRA01000003.1"/>
</dbReference>
<reference evidence="3" key="1">
    <citation type="submission" date="2016-10" db="EMBL/GenBank/DDBJ databases">
        <authorList>
            <person name="de Groot N.N."/>
        </authorList>
    </citation>
    <scope>NUCLEOTIDE SEQUENCE [LARGE SCALE GENOMIC DNA]</scope>
    <source>
        <strain evidence="3">DSM 12489</strain>
    </source>
</reference>
<evidence type="ECO:0000256" key="1">
    <source>
        <dbReference type="SAM" id="Phobius"/>
    </source>
</evidence>
<dbReference type="Pfam" id="PF03988">
    <property type="entry name" value="DUF347"/>
    <property type="match status" value="4"/>
</dbReference>
<dbReference type="AlphaFoldDB" id="A0A1H2VP54"/>
<gene>
    <name evidence="2" type="ORF">Heshes_06730</name>
    <name evidence="3" type="ORF">SAMN04489725_111103</name>
</gene>
<dbReference type="InterPro" id="IPR007136">
    <property type="entry name" value="DUF347"/>
</dbReference>
<proteinExistence type="predicted"/>
<dbReference type="Proteomes" id="UP000182589">
    <property type="component" value="Unassembled WGS sequence"/>
</dbReference>
<keyword evidence="1" id="KW-1133">Transmembrane helix</keyword>
<feature type="transmembrane region" description="Helical" evidence="1">
    <location>
        <begin position="231"/>
        <end position="250"/>
    </location>
</feature>
<feature type="transmembrane region" description="Helical" evidence="1">
    <location>
        <begin position="105"/>
        <end position="123"/>
    </location>
</feature>
<name>A0A1H2VP54_9BACL</name>
<reference evidence="4" key="2">
    <citation type="submission" date="2016-10" db="EMBL/GenBank/DDBJ databases">
        <authorList>
            <person name="Varghese N."/>
        </authorList>
    </citation>
    <scope>NUCLEOTIDE SEQUENCE [LARGE SCALE GENOMIC DNA]</scope>
    <source>
        <strain evidence="4">DSM 12489</strain>
    </source>
</reference>
<feature type="transmembrane region" description="Helical" evidence="1">
    <location>
        <begin position="143"/>
        <end position="162"/>
    </location>
</feature>
<keyword evidence="1" id="KW-0472">Membrane</keyword>
<feature type="transmembrane region" description="Helical" evidence="1">
    <location>
        <begin position="79"/>
        <end position="99"/>
    </location>
</feature>
<feature type="transmembrane region" description="Helical" evidence="1">
    <location>
        <begin position="168"/>
        <end position="191"/>
    </location>
</feature>
<feature type="transmembrane region" description="Helical" evidence="1">
    <location>
        <begin position="50"/>
        <end position="67"/>
    </location>
</feature>
<sequence length="263" mass="29491">MSAVRYASTRRIRAQWTKVPEITVYFWVVKLLTTAMGEATSDYLVYHMNQYLAVFLGAFGFLVALVLQFKVRKYVPWVYWLLVTMVAIFGTMVADAIHIVLGVPYYASTIAFAIILTAVFISWSKVEGTLSIHSIYTRRREMFYWAAVLATFAMGTACGDMTATTLHLGYFASGVMFIVLFLAPFVCCRLFGLNEVFAFWFSYVMTRPLGASFADWFGVDKAYGGLGYGRGAVSIVTTILIVLLVGYLSMAHKNMQNRIASDL</sequence>
<keyword evidence="4" id="KW-1185">Reference proteome</keyword>
<dbReference type="Proteomes" id="UP001157137">
    <property type="component" value="Unassembled WGS sequence"/>
</dbReference>
<accession>A0A1H2VP54</accession>
<dbReference type="STRING" id="89784.SAMN04489725_111103"/>
<dbReference type="EMBL" id="BSRA01000003">
    <property type="protein sequence ID" value="GLV12989.1"/>
    <property type="molecule type" value="Genomic_DNA"/>
</dbReference>
<keyword evidence="1" id="KW-0812">Transmembrane</keyword>
<evidence type="ECO:0000313" key="3">
    <source>
        <dbReference type="EMBL" id="SDW70115.1"/>
    </source>
</evidence>
<feature type="transmembrane region" description="Helical" evidence="1">
    <location>
        <begin position="198"/>
        <end position="219"/>
    </location>
</feature>
<dbReference type="EMBL" id="FNOJ01000011">
    <property type="protein sequence ID" value="SDW70115.1"/>
    <property type="molecule type" value="Genomic_DNA"/>
</dbReference>
<organism evidence="3 4">
    <name type="scientific">Alicyclobacillus hesperidum</name>
    <dbReference type="NCBI Taxonomy" id="89784"/>
    <lineage>
        <taxon>Bacteria</taxon>
        <taxon>Bacillati</taxon>
        <taxon>Bacillota</taxon>
        <taxon>Bacilli</taxon>
        <taxon>Bacillales</taxon>
        <taxon>Alicyclobacillaceae</taxon>
        <taxon>Alicyclobacillus</taxon>
    </lineage>
</organism>